<name>A0A974HD30_XENLA</name>
<reference evidence="2" key="1">
    <citation type="journal article" date="2016" name="Nature">
        <title>Genome evolution in the allotetraploid frog Xenopus laevis.</title>
        <authorList>
            <person name="Session A.M."/>
            <person name="Uno Y."/>
            <person name="Kwon T."/>
            <person name="Chapman J.A."/>
            <person name="Toyoda A."/>
            <person name="Takahashi S."/>
            <person name="Fukui A."/>
            <person name="Hikosaka A."/>
            <person name="Suzuki A."/>
            <person name="Kondo M."/>
            <person name="van Heeringen S.J."/>
            <person name="Quigley I."/>
            <person name="Heinz S."/>
            <person name="Ogino H."/>
            <person name="Ochi H."/>
            <person name="Hellsten U."/>
            <person name="Lyons J.B."/>
            <person name="Simakov O."/>
            <person name="Putnam N."/>
            <person name="Stites J."/>
            <person name="Kuroki Y."/>
            <person name="Tanaka T."/>
            <person name="Michiue T."/>
            <person name="Watanabe M."/>
            <person name="Bogdanovic O."/>
            <person name="Lister R."/>
            <person name="Georgiou G."/>
            <person name="Paranjpe S.S."/>
            <person name="van Kruijsbergen I."/>
            <person name="Shu S."/>
            <person name="Carlson J."/>
            <person name="Kinoshita T."/>
            <person name="Ohta Y."/>
            <person name="Mawaribuchi S."/>
            <person name="Jenkins J."/>
            <person name="Grimwood J."/>
            <person name="Schmutz J."/>
            <person name="Mitros T."/>
            <person name="Mozaffari S.V."/>
            <person name="Suzuki Y."/>
            <person name="Haramoto Y."/>
            <person name="Yamamoto T.S."/>
            <person name="Takagi C."/>
            <person name="Heald R."/>
            <person name="Miller K."/>
            <person name="Haudenschild C."/>
            <person name="Kitzman J."/>
            <person name="Nakayama T."/>
            <person name="Izutsu Y."/>
            <person name="Robert J."/>
            <person name="Fortriede J."/>
            <person name="Burns K."/>
            <person name="Lotay V."/>
            <person name="Karimi K."/>
            <person name="Yasuoka Y."/>
            <person name="Dichmann D.S."/>
            <person name="Flajnik M.F."/>
            <person name="Houston D.W."/>
            <person name="Shendure J."/>
            <person name="DuPasquier L."/>
            <person name="Vize P.D."/>
            <person name="Zorn A.M."/>
            <person name="Ito M."/>
            <person name="Marcotte E.M."/>
            <person name="Wallingford J.B."/>
            <person name="Ito Y."/>
            <person name="Asashima M."/>
            <person name="Ueno N."/>
            <person name="Matsuda Y."/>
            <person name="Veenstra G.J."/>
            <person name="Fujiyama A."/>
            <person name="Harland R.M."/>
            <person name="Taira M."/>
            <person name="Rokhsar D.S."/>
        </authorList>
    </citation>
    <scope>NUCLEOTIDE SEQUENCE [LARGE SCALE GENOMIC DNA]</scope>
    <source>
        <strain evidence="2">J</strain>
    </source>
</reference>
<organism evidence="1 2">
    <name type="scientific">Xenopus laevis</name>
    <name type="common">African clawed frog</name>
    <dbReference type="NCBI Taxonomy" id="8355"/>
    <lineage>
        <taxon>Eukaryota</taxon>
        <taxon>Metazoa</taxon>
        <taxon>Chordata</taxon>
        <taxon>Craniata</taxon>
        <taxon>Vertebrata</taxon>
        <taxon>Euteleostomi</taxon>
        <taxon>Amphibia</taxon>
        <taxon>Batrachia</taxon>
        <taxon>Anura</taxon>
        <taxon>Pipoidea</taxon>
        <taxon>Pipidae</taxon>
        <taxon>Xenopodinae</taxon>
        <taxon>Xenopus</taxon>
        <taxon>Xenopus</taxon>
    </lineage>
</organism>
<gene>
    <name evidence="1" type="ORF">XELAEV_18036494mg</name>
</gene>
<dbReference type="EMBL" id="CM004478">
    <property type="protein sequence ID" value="OCT73517.1"/>
    <property type="molecule type" value="Genomic_DNA"/>
</dbReference>
<accession>A0A974HD30</accession>
<dbReference type="AlphaFoldDB" id="A0A974HD30"/>
<sequence>MTNILLNVSVKHFDEDIEVDHSESMAKMALVSLTTPNVFSQTVIAIRVGGVTHDGNLSCLTHISPVINMVSLMRKCRSNVIGHRREGL</sequence>
<evidence type="ECO:0000313" key="1">
    <source>
        <dbReference type="EMBL" id="OCT73517.1"/>
    </source>
</evidence>
<protein>
    <submittedName>
        <fullName evidence="1">Uncharacterized protein</fullName>
    </submittedName>
</protein>
<evidence type="ECO:0000313" key="2">
    <source>
        <dbReference type="Proteomes" id="UP000694892"/>
    </source>
</evidence>
<dbReference type="Proteomes" id="UP000694892">
    <property type="component" value="Chromosome 7L"/>
</dbReference>
<proteinExistence type="predicted"/>